<evidence type="ECO:0000313" key="2">
    <source>
        <dbReference type="Proteomes" id="UP000284531"/>
    </source>
</evidence>
<dbReference type="Proteomes" id="UP000284531">
    <property type="component" value="Unassembled WGS sequence"/>
</dbReference>
<dbReference type="AlphaFoldDB" id="A0A419WMS1"/>
<dbReference type="InterPro" id="IPR011738">
    <property type="entry name" value="Phage_CHP"/>
</dbReference>
<accession>A0A419WMS1</accession>
<protein>
    <submittedName>
        <fullName evidence="1">Putative phiE125 gp8 family phage protein</fullName>
    </submittedName>
</protein>
<dbReference type="NCBIfam" id="TIGR01560">
    <property type="entry name" value="put_DNA_pack"/>
    <property type="match status" value="1"/>
</dbReference>
<dbReference type="NCBIfam" id="TIGR02215">
    <property type="entry name" value="phage_chp_gp8"/>
    <property type="match status" value="1"/>
</dbReference>
<name>A0A419WMS1_9BACT</name>
<proteinExistence type="predicted"/>
<dbReference type="Gene3D" id="1.10.3230.30">
    <property type="entry name" value="Phage gp6-like head-tail connector protein"/>
    <property type="match status" value="1"/>
</dbReference>
<sequence length="192" mass="21376">MAYTLITPATEELITVAEAKKHMRVLHNNEDDMIGIYLMAAIGRFQEQTSRVISKSTWQLTLDKFPVNGIIEIMRCTVISVQSVRYIDSLGAEQEINVQDVKLDAASEPARLSPAFGKSWPTTANIINAVTIEFEAGYTDAAALNKLDKAAIFLMTAHWYRNREEVVVGKTANEVPKTADDIMSLRKIPNGF</sequence>
<keyword evidence="2" id="KW-1185">Reference proteome</keyword>
<gene>
    <name evidence="1" type="ORF">BXY64_3727</name>
</gene>
<dbReference type="InterPro" id="IPR006450">
    <property type="entry name" value="Phage_HK97_gp6-like"/>
</dbReference>
<reference evidence="1 2" key="1">
    <citation type="submission" date="2018-09" db="EMBL/GenBank/DDBJ databases">
        <title>Genomic Encyclopedia of Archaeal and Bacterial Type Strains, Phase II (KMG-II): from individual species to whole genera.</title>
        <authorList>
            <person name="Goeker M."/>
        </authorList>
    </citation>
    <scope>NUCLEOTIDE SEQUENCE [LARGE SCALE GENOMIC DNA]</scope>
    <source>
        <strain evidence="1 2">DSM 21950</strain>
    </source>
</reference>
<dbReference type="CDD" id="cd08054">
    <property type="entry name" value="gp6"/>
    <property type="match status" value="1"/>
</dbReference>
<dbReference type="RefSeq" id="WP_120241436.1">
    <property type="nucleotide sequence ID" value="NZ_RAPQ01000012.1"/>
</dbReference>
<dbReference type="EMBL" id="RAPQ01000012">
    <property type="protein sequence ID" value="RKD96780.1"/>
    <property type="molecule type" value="Genomic_DNA"/>
</dbReference>
<comment type="caution">
    <text evidence="1">The sequence shown here is derived from an EMBL/GenBank/DDBJ whole genome shotgun (WGS) entry which is preliminary data.</text>
</comment>
<dbReference type="OrthoDB" id="283099at2"/>
<evidence type="ECO:0000313" key="1">
    <source>
        <dbReference type="EMBL" id="RKD96780.1"/>
    </source>
</evidence>
<organism evidence="1 2">
    <name type="scientific">Marinifilum flexuosum</name>
    <dbReference type="NCBI Taxonomy" id="1117708"/>
    <lineage>
        <taxon>Bacteria</taxon>
        <taxon>Pseudomonadati</taxon>
        <taxon>Bacteroidota</taxon>
        <taxon>Bacteroidia</taxon>
        <taxon>Marinilabiliales</taxon>
        <taxon>Marinifilaceae</taxon>
    </lineage>
</organism>